<name>A0ABD5JYS9_9HYPH</name>
<organism evidence="2 3">
    <name type="scientific">Ochrobactrum teleogrylli</name>
    <dbReference type="NCBI Taxonomy" id="2479765"/>
    <lineage>
        <taxon>Bacteria</taxon>
        <taxon>Pseudomonadati</taxon>
        <taxon>Pseudomonadota</taxon>
        <taxon>Alphaproteobacteria</taxon>
        <taxon>Hyphomicrobiales</taxon>
        <taxon>Brucellaceae</taxon>
        <taxon>Brucella/Ochrobactrum group</taxon>
        <taxon>Ochrobactrum</taxon>
    </lineage>
</organism>
<dbReference type="Pfam" id="PF18734">
    <property type="entry name" value="HEPN_AbiU2"/>
    <property type="match status" value="1"/>
</dbReference>
<sequence length="259" mass="29515">MAKAKSASNPFDNFTPRQRVEVAQKRISILIDNILHWLLLRESNNIAIFSNTLSKQIPRSNAATAFNVLTDSLYRFEIIRLCTFWDKASKDRISIPTIVALLDNAETAEIVGENAYRSASDPGHWMGGSNDVDRAIQRMLKENALKRAETERIEAISNLTEVIKEAVDLASNTKIIGLRSFRDNYLAHSLVPNGSEKAIEVVRYGDENDVFEDTKRLVLRLHQIVNLTDFMFEDSRKMARRNAEELWNNCTFSIPARSR</sequence>
<feature type="domain" description="HEPN AbiU2-like" evidence="1">
    <location>
        <begin position="31"/>
        <end position="246"/>
    </location>
</feature>
<protein>
    <recommendedName>
        <fullName evidence="1">HEPN AbiU2-like domain-containing protein</fullName>
    </recommendedName>
</protein>
<evidence type="ECO:0000259" key="1">
    <source>
        <dbReference type="Pfam" id="PF18734"/>
    </source>
</evidence>
<evidence type="ECO:0000313" key="2">
    <source>
        <dbReference type="EMBL" id="MEJ5901864.1"/>
    </source>
</evidence>
<proteinExistence type="predicted"/>
<accession>A0ABD5JYS9</accession>
<dbReference type="InterPro" id="IPR040704">
    <property type="entry name" value="HEPN_AbiU2"/>
</dbReference>
<dbReference type="AlphaFoldDB" id="A0ABD5JYS9"/>
<reference evidence="2 3" key="1">
    <citation type="submission" date="2024-03" db="EMBL/GenBank/DDBJ databases">
        <title>Reference genomes for the five species model microbial community.</title>
        <authorList>
            <person name="Padfield D."/>
        </authorList>
    </citation>
    <scope>NUCLEOTIDE SEQUENCE [LARGE SCALE GENOMIC DNA]</scope>
    <source>
        <strain evidence="2 3">AB1</strain>
    </source>
</reference>
<dbReference type="EMBL" id="JBBHKQ010000001">
    <property type="protein sequence ID" value="MEJ5901864.1"/>
    <property type="molecule type" value="Genomic_DNA"/>
</dbReference>
<dbReference type="Proteomes" id="UP001362311">
    <property type="component" value="Unassembled WGS sequence"/>
</dbReference>
<dbReference type="RefSeq" id="WP_339440843.1">
    <property type="nucleotide sequence ID" value="NZ_JBBHKQ010000001.1"/>
</dbReference>
<gene>
    <name evidence="2" type="ORF">WIX40_17325</name>
</gene>
<evidence type="ECO:0000313" key="3">
    <source>
        <dbReference type="Proteomes" id="UP001362311"/>
    </source>
</evidence>
<comment type="caution">
    <text evidence="2">The sequence shown here is derived from an EMBL/GenBank/DDBJ whole genome shotgun (WGS) entry which is preliminary data.</text>
</comment>